<feature type="signal peptide" evidence="3">
    <location>
        <begin position="1"/>
        <end position="19"/>
    </location>
</feature>
<dbReference type="OrthoDB" id="4605274at2759"/>
<dbReference type="Gene3D" id="3.40.50.1820">
    <property type="entry name" value="alpha/beta hydrolase"/>
    <property type="match status" value="1"/>
</dbReference>
<evidence type="ECO:0000313" key="4">
    <source>
        <dbReference type="EMBL" id="KAF1916641.1"/>
    </source>
</evidence>
<dbReference type="Proteomes" id="UP000800096">
    <property type="component" value="Unassembled WGS sequence"/>
</dbReference>
<feature type="region of interest" description="Disordered" evidence="1">
    <location>
        <begin position="130"/>
        <end position="154"/>
    </location>
</feature>
<organism evidence="4 5">
    <name type="scientific">Ampelomyces quisqualis</name>
    <name type="common">Powdery mildew agent</name>
    <dbReference type="NCBI Taxonomy" id="50730"/>
    <lineage>
        <taxon>Eukaryota</taxon>
        <taxon>Fungi</taxon>
        <taxon>Dikarya</taxon>
        <taxon>Ascomycota</taxon>
        <taxon>Pezizomycotina</taxon>
        <taxon>Dothideomycetes</taxon>
        <taxon>Pleosporomycetidae</taxon>
        <taxon>Pleosporales</taxon>
        <taxon>Pleosporineae</taxon>
        <taxon>Phaeosphaeriaceae</taxon>
        <taxon>Ampelomyces</taxon>
    </lineage>
</organism>
<dbReference type="InterPro" id="IPR053228">
    <property type="entry name" value="Stereospecific_Lipase"/>
</dbReference>
<keyword evidence="2" id="KW-0812">Transmembrane</keyword>
<evidence type="ECO:0000256" key="1">
    <source>
        <dbReference type="SAM" id="MobiDB-lite"/>
    </source>
</evidence>
<dbReference type="AlphaFoldDB" id="A0A6A5QLJ2"/>
<evidence type="ECO:0000256" key="2">
    <source>
        <dbReference type="SAM" id="Phobius"/>
    </source>
</evidence>
<dbReference type="PANTHER" id="PTHR37574:SF1">
    <property type="entry name" value="LIPASE B"/>
    <property type="match status" value="1"/>
</dbReference>
<name>A0A6A5QLJ2_AMPQU</name>
<evidence type="ECO:0000313" key="5">
    <source>
        <dbReference type="Proteomes" id="UP000800096"/>
    </source>
</evidence>
<feature type="chain" id="PRO_5025449207" description="Lipase B" evidence="3">
    <location>
        <begin position="20"/>
        <end position="468"/>
    </location>
</feature>
<accession>A0A6A5QLJ2</accession>
<keyword evidence="3" id="KW-0732">Signal</keyword>
<feature type="transmembrane region" description="Helical" evidence="2">
    <location>
        <begin position="436"/>
        <end position="454"/>
    </location>
</feature>
<proteinExistence type="predicted"/>
<evidence type="ECO:0000256" key="3">
    <source>
        <dbReference type="SAM" id="SignalP"/>
    </source>
</evidence>
<gene>
    <name evidence="4" type="ORF">BDU57DRAFT_516856</name>
</gene>
<keyword evidence="2" id="KW-0472">Membrane</keyword>
<keyword evidence="5" id="KW-1185">Reference proteome</keyword>
<dbReference type="SUPFAM" id="SSF53474">
    <property type="entry name" value="alpha/beta-Hydrolases"/>
    <property type="match status" value="1"/>
</dbReference>
<evidence type="ECO:0008006" key="6">
    <source>
        <dbReference type="Google" id="ProtNLM"/>
    </source>
</evidence>
<protein>
    <recommendedName>
        <fullName evidence="6">Lipase B</fullName>
    </recommendedName>
</protein>
<dbReference type="InterPro" id="IPR029058">
    <property type="entry name" value="AB_hydrolase_fold"/>
</dbReference>
<dbReference type="EMBL" id="ML979135">
    <property type="protein sequence ID" value="KAF1916641.1"/>
    <property type="molecule type" value="Genomic_DNA"/>
</dbReference>
<sequence length="468" mass="49444">MRYTSTALALLSTLPSAFSVPAPLAAPEPTPASSLAERQLLSGLLKGVIGNVQSAVARKDPAAVNSALLKVTPTSRPRSIQEAQGQASKVWAAPSGRSDVYVAIASQVAGGLAPLLDGTLNTIVKGGIPAGENNVNNDNPPPPETIYPKKENGDAPYSISEDKLRKALYIPEGFTYGDKRPVLMVPGTGSYGGTNFANNLRKLLQGSDYADPVWLNVPGAMVDDTQNNSEYIAYAINYLSAISESNKDNLAVITWSQGGLDTQWVLKYWPSTRKVVKDFMPVSADFKGTVLANALCLSPNSNIGLIPCPPSVIQQQATSDFVRAMRRGGGSSAYVPTTTFFSGFLDEIVQPMSGPGASGYMNDERGVGVSNNEVNAVCAGRLGGGFYGHAGVLAHPLTYALIVDALTNDGPGSLARINVRRVCGNIIAPGLDLDDYLATMALIPVVGVTLLAYPDKRMREPALRAYAR</sequence>
<keyword evidence="2" id="KW-1133">Transmembrane helix</keyword>
<reference evidence="4" key="1">
    <citation type="journal article" date="2020" name="Stud. Mycol.">
        <title>101 Dothideomycetes genomes: a test case for predicting lifestyles and emergence of pathogens.</title>
        <authorList>
            <person name="Haridas S."/>
            <person name="Albert R."/>
            <person name="Binder M."/>
            <person name="Bloem J."/>
            <person name="Labutti K."/>
            <person name="Salamov A."/>
            <person name="Andreopoulos B."/>
            <person name="Baker S."/>
            <person name="Barry K."/>
            <person name="Bills G."/>
            <person name="Bluhm B."/>
            <person name="Cannon C."/>
            <person name="Castanera R."/>
            <person name="Culley D."/>
            <person name="Daum C."/>
            <person name="Ezra D."/>
            <person name="Gonzalez J."/>
            <person name="Henrissat B."/>
            <person name="Kuo A."/>
            <person name="Liang C."/>
            <person name="Lipzen A."/>
            <person name="Lutzoni F."/>
            <person name="Magnuson J."/>
            <person name="Mondo S."/>
            <person name="Nolan M."/>
            <person name="Ohm R."/>
            <person name="Pangilinan J."/>
            <person name="Park H.-J."/>
            <person name="Ramirez L."/>
            <person name="Alfaro M."/>
            <person name="Sun H."/>
            <person name="Tritt A."/>
            <person name="Yoshinaga Y."/>
            <person name="Zwiers L.-H."/>
            <person name="Turgeon B."/>
            <person name="Goodwin S."/>
            <person name="Spatafora J."/>
            <person name="Crous P."/>
            <person name="Grigoriev I."/>
        </authorList>
    </citation>
    <scope>NUCLEOTIDE SEQUENCE</scope>
    <source>
        <strain evidence="4">HMLAC05119</strain>
    </source>
</reference>
<dbReference type="PANTHER" id="PTHR37574">
    <property type="entry name" value="LIPASE B"/>
    <property type="match status" value="1"/>
</dbReference>